<dbReference type="PANTHER" id="PTHR35330">
    <property type="entry name" value="SIROHEME BIOSYNTHESIS PROTEIN MET8"/>
    <property type="match status" value="1"/>
</dbReference>
<gene>
    <name evidence="7" type="ORF">ACFFF8_00190</name>
</gene>
<dbReference type="InterPro" id="IPR014777">
    <property type="entry name" value="4pyrrole_Mease_sub1"/>
</dbReference>
<protein>
    <recommendedName>
        <fullName evidence="2">precorrin-2 dehydrogenase</fullName>
        <ecNumber evidence="2">1.3.1.76</ecNumber>
    </recommendedName>
</protein>
<evidence type="ECO:0000256" key="1">
    <source>
        <dbReference type="ARBA" id="ARBA00005010"/>
    </source>
</evidence>
<evidence type="ECO:0000313" key="8">
    <source>
        <dbReference type="Proteomes" id="UP001589858"/>
    </source>
</evidence>
<evidence type="ECO:0000256" key="2">
    <source>
        <dbReference type="ARBA" id="ARBA00012400"/>
    </source>
</evidence>
<keyword evidence="4" id="KW-0520">NAD</keyword>
<dbReference type="InterPro" id="IPR006367">
    <property type="entry name" value="Sirohaem_synthase_N"/>
</dbReference>
<keyword evidence="5" id="KW-0627">Porphyrin biosynthesis</keyword>
<dbReference type="PANTHER" id="PTHR35330:SF1">
    <property type="entry name" value="SIROHEME BIOSYNTHESIS PROTEIN MET8"/>
    <property type="match status" value="1"/>
</dbReference>
<organism evidence="7 8">
    <name type="scientific">Novosphingobium clariflavum</name>
    <dbReference type="NCBI Taxonomy" id="2029884"/>
    <lineage>
        <taxon>Bacteria</taxon>
        <taxon>Pseudomonadati</taxon>
        <taxon>Pseudomonadota</taxon>
        <taxon>Alphaproteobacteria</taxon>
        <taxon>Sphingomonadales</taxon>
        <taxon>Sphingomonadaceae</taxon>
        <taxon>Novosphingobium</taxon>
    </lineage>
</organism>
<dbReference type="Gene3D" id="3.40.50.720">
    <property type="entry name" value="NAD(P)-binding Rossmann-like Domain"/>
    <property type="match status" value="1"/>
</dbReference>
<accession>A0ABV6S2Q0</accession>
<dbReference type="RefSeq" id="WP_267222838.1">
    <property type="nucleotide sequence ID" value="NZ_JAPCWC010000018.1"/>
</dbReference>
<comment type="pathway">
    <text evidence="1">Porphyrin-containing compound metabolism; siroheme biosynthesis; sirohydrochlorin from precorrin-2: step 1/1.</text>
</comment>
<dbReference type="NCBIfam" id="TIGR01470">
    <property type="entry name" value="cysG_Nterm"/>
    <property type="match status" value="1"/>
</dbReference>
<dbReference type="InterPro" id="IPR019478">
    <property type="entry name" value="Sirohaem_synthase_dimer_dom"/>
</dbReference>
<dbReference type="Gene3D" id="3.40.1010.10">
    <property type="entry name" value="Cobalt-precorrin-4 Transmethylase, Domain 1"/>
    <property type="match status" value="1"/>
</dbReference>
<reference evidence="7 8" key="1">
    <citation type="submission" date="2024-09" db="EMBL/GenBank/DDBJ databases">
        <authorList>
            <person name="Sun Q."/>
            <person name="Mori K."/>
        </authorList>
    </citation>
    <scope>NUCLEOTIDE SEQUENCE [LARGE SCALE GENOMIC DNA]</scope>
    <source>
        <strain evidence="7 8">CICC 11035S</strain>
    </source>
</reference>
<feature type="domain" description="Sirohaem synthase dimerisation" evidence="6">
    <location>
        <begin position="128"/>
        <end position="184"/>
    </location>
</feature>
<dbReference type="Pfam" id="PF13241">
    <property type="entry name" value="NAD_binding_7"/>
    <property type="match status" value="1"/>
</dbReference>
<evidence type="ECO:0000256" key="4">
    <source>
        <dbReference type="ARBA" id="ARBA00023027"/>
    </source>
</evidence>
<proteinExistence type="predicted"/>
<dbReference type="InterPro" id="IPR028161">
    <property type="entry name" value="Met8-like"/>
</dbReference>
<evidence type="ECO:0000256" key="3">
    <source>
        <dbReference type="ARBA" id="ARBA00023002"/>
    </source>
</evidence>
<name>A0ABV6S2Q0_9SPHN</name>
<dbReference type="Proteomes" id="UP001589858">
    <property type="component" value="Unassembled WGS sequence"/>
</dbReference>
<keyword evidence="8" id="KW-1185">Reference proteome</keyword>
<dbReference type="EMBL" id="JBHLTM010000002">
    <property type="protein sequence ID" value="MFC0683007.1"/>
    <property type="molecule type" value="Genomic_DNA"/>
</dbReference>
<sequence>MIDSLPLFHRLSARPVIVLGEGEGAEAKRRLVERAGGVVFAELESGIAAGARLAFIAHEEDARAEADAARARAAGLLVNATDRPSLCDFTVPSVLDRSPLLVAIGTGGASAGLAKHVRLRLEAILPPSLGHLARALHAGRGRLRARFPDAAQRRRVLDEALREGGMLDPLAAGSADAVDRWLSEEAAVRQGECVTIHLRSQDPDDLTLREARWLGEADVVWHDPEVAAAILCRARADAARAPVPEDGNAEVKAAAGLTVVLRGPAEFHGA</sequence>
<keyword evidence="3" id="KW-0560">Oxidoreductase</keyword>
<dbReference type="EC" id="1.3.1.76" evidence="2"/>
<evidence type="ECO:0000259" key="6">
    <source>
        <dbReference type="Pfam" id="PF10414"/>
    </source>
</evidence>
<evidence type="ECO:0000313" key="7">
    <source>
        <dbReference type="EMBL" id="MFC0683007.1"/>
    </source>
</evidence>
<dbReference type="SUPFAM" id="SSF75615">
    <property type="entry name" value="Siroheme synthase middle domains-like"/>
    <property type="match status" value="1"/>
</dbReference>
<comment type="caution">
    <text evidence="7">The sequence shown here is derived from an EMBL/GenBank/DDBJ whole genome shotgun (WGS) entry which is preliminary data.</text>
</comment>
<dbReference type="Gene3D" id="3.30.160.110">
    <property type="entry name" value="Siroheme synthase, domain 2"/>
    <property type="match status" value="1"/>
</dbReference>
<dbReference type="Pfam" id="PF10414">
    <property type="entry name" value="CysG_dimeriser"/>
    <property type="match status" value="1"/>
</dbReference>
<evidence type="ECO:0000256" key="5">
    <source>
        <dbReference type="ARBA" id="ARBA00023244"/>
    </source>
</evidence>